<proteinExistence type="predicted"/>
<name>A0A177CQD2_9PLEO</name>
<protein>
    <submittedName>
        <fullName evidence="1">Uncharacterized protein</fullName>
    </submittedName>
</protein>
<dbReference type="EMBL" id="KV441549">
    <property type="protein sequence ID" value="OAG09516.1"/>
    <property type="molecule type" value="Genomic_DNA"/>
</dbReference>
<evidence type="ECO:0000313" key="1">
    <source>
        <dbReference type="EMBL" id="OAG09516.1"/>
    </source>
</evidence>
<gene>
    <name evidence="1" type="ORF">CC84DRAFT_439433</name>
</gene>
<evidence type="ECO:0000313" key="2">
    <source>
        <dbReference type="Proteomes" id="UP000077069"/>
    </source>
</evidence>
<sequence length="159" mass="17923">MLHEGHVFKASSNLCLNECYCIQVVMLRDHSYLRPNECHATPKGLAMEISYSNSPLERNNASECKEHQPQAKVLVGCKANPRTEHVYPSNLVAQTGLKPSTCSVKQFACRGKEEVRRGASLAMAYRYAARLTRRRMVMVWKANATQTGNRSHPKCTNKQ</sequence>
<reference evidence="1 2" key="1">
    <citation type="submission" date="2016-05" db="EMBL/GenBank/DDBJ databases">
        <title>Comparative analysis of secretome profiles of manganese(II)-oxidizing ascomycete fungi.</title>
        <authorList>
            <consortium name="DOE Joint Genome Institute"/>
            <person name="Zeiner C.A."/>
            <person name="Purvine S.O."/>
            <person name="Zink E.M."/>
            <person name="Wu S."/>
            <person name="Pasa-Tolic L."/>
            <person name="Chaput D.L."/>
            <person name="Haridas S."/>
            <person name="Grigoriev I.V."/>
            <person name="Santelli C.M."/>
            <person name="Hansel C.M."/>
        </authorList>
    </citation>
    <scope>NUCLEOTIDE SEQUENCE [LARGE SCALE GENOMIC DNA]</scope>
    <source>
        <strain evidence="1 2">AP3s5-JAC2a</strain>
    </source>
</reference>
<keyword evidence="2" id="KW-1185">Reference proteome</keyword>
<dbReference type="RefSeq" id="XP_018039881.1">
    <property type="nucleotide sequence ID" value="XM_018186284.1"/>
</dbReference>
<dbReference type="InParanoid" id="A0A177CQD2"/>
<organism evidence="1 2">
    <name type="scientific">Paraphaeosphaeria sporulosa</name>
    <dbReference type="NCBI Taxonomy" id="1460663"/>
    <lineage>
        <taxon>Eukaryota</taxon>
        <taxon>Fungi</taxon>
        <taxon>Dikarya</taxon>
        <taxon>Ascomycota</taxon>
        <taxon>Pezizomycotina</taxon>
        <taxon>Dothideomycetes</taxon>
        <taxon>Pleosporomycetidae</taxon>
        <taxon>Pleosporales</taxon>
        <taxon>Massarineae</taxon>
        <taxon>Didymosphaeriaceae</taxon>
        <taxon>Paraphaeosphaeria</taxon>
    </lineage>
</organism>
<dbReference type="AlphaFoldDB" id="A0A177CQD2"/>
<dbReference type="GeneID" id="28769770"/>
<accession>A0A177CQD2</accession>
<dbReference type="Proteomes" id="UP000077069">
    <property type="component" value="Unassembled WGS sequence"/>
</dbReference>